<dbReference type="AlphaFoldDB" id="D6TE23"/>
<reference evidence="1 2" key="1">
    <citation type="journal article" date="2011" name="Stand. Genomic Sci.">
        <title>Non-contiguous finished genome sequence and contextual data of the filamentous soil bacterium Ktedonobacter racemifer type strain (SOSP1-21).</title>
        <authorList>
            <person name="Chang Y.J."/>
            <person name="Land M."/>
            <person name="Hauser L."/>
            <person name="Chertkov O."/>
            <person name="Del Rio T.G."/>
            <person name="Nolan M."/>
            <person name="Copeland A."/>
            <person name="Tice H."/>
            <person name="Cheng J.F."/>
            <person name="Lucas S."/>
            <person name="Han C."/>
            <person name="Goodwin L."/>
            <person name="Pitluck S."/>
            <person name="Ivanova N."/>
            <person name="Ovchinikova G."/>
            <person name="Pati A."/>
            <person name="Chen A."/>
            <person name="Palaniappan K."/>
            <person name="Mavromatis K."/>
            <person name="Liolios K."/>
            <person name="Brettin T."/>
            <person name="Fiebig A."/>
            <person name="Rohde M."/>
            <person name="Abt B."/>
            <person name="Goker M."/>
            <person name="Detter J.C."/>
            <person name="Woyke T."/>
            <person name="Bristow J."/>
            <person name="Eisen J.A."/>
            <person name="Markowitz V."/>
            <person name="Hugenholtz P."/>
            <person name="Kyrpides N.C."/>
            <person name="Klenk H.P."/>
            <person name="Lapidus A."/>
        </authorList>
    </citation>
    <scope>NUCLEOTIDE SEQUENCE [LARGE SCALE GENOMIC DNA]</scope>
    <source>
        <strain evidence="2">DSM 44963</strain>
    </source>
</reference>
<dbReference type="InterPro" id="IPR007523">
    <property type="entry name" value="NDUFAF3/AAMDC"/>
</dbReference>
<keyword evidence="2" id="KW-1185">Reference proteome</keyword>
<dbReference type="EMBL" id="ADVG01000001">
    <property type="protein sequence ID" value="EFH88396.1"/>
    <property type="molecule type" value="Genomic_DNA"/>
</dbReference>
<organism evidence="1 2">
    <name type="scientific">Ktedonobacter racemifer DSM 44963</name>
    <dbReference type="NCBI Taxonomy" id="485913"/>
    <lineage>
        <taxon>Bacteria</taxon>
        <taxon>Bacillati</taxon>
        <taxon>Chloroflexota</taxon>
        <taxon>Ktedonobacteria</taxon>
        <taxon>Ktedonobacterales</taxon>
        <taxon>Ktedonobacteraceae</taxon>
        <taxon>Ktedonobacter</taxon>
    </lineage>
</organism>
<dbReference type="STRING" id="485913.Krac_9847"/>
<proteinExistence type="predicted"/>
<dbReference type="Gene3D" id="3.40.1230.10">
    <property type="entry name" value="MTH938-like"/>
    <property type="match status" value="1"/>
</dbReference>
<dbReference type="Pfam" id="PF04430">
    <property type="entry name" value="DUF498"/>
    <property type="match status" value="1"/>
</dbReference>
<dbReference type="PANTHER" id="PTHR15811">
    <property type="entry name" value="MTH938 DOMAIN-CONTAINING PROTEIN"/>
    <property type="match status" value="1"/>
</dbReference>
<gene>
    <name evidence="1" type="ORF">Krac_9847</name>
</gene>
<dbReference type="InterPro" id="IPR036748">
    <property type="entry name" value="MTH938-like_sf"/>
</dbReference>
<name>D6TE23_KTERA</name>
<dbReference type="InParanoid" id="D6TE23"/>
<dbReference type="eggNOG" id="COG1504">
    <property type="taxonomic scope" value="Bacteria"/>
</dbReference>
<protein>
    <submittedName>
        <fullName evidence="1">Uncharacterized protein</fullName>
    </submittedName>
</protein>
<dbReference type="SUPFAM" id="SSF64076">
    <property type="entry name" value="MTH938-like"/>
    <property type="match status" value="1"/>
</dbReference>
<accession>D6TE23</accession>
<dbReference type="Proteomes" id="UP000004508">
    <property type="component" value="Unassembled WGS sequence"/>
</dbReference>
<dbReference type="RefSeq" id="WP_007904342.1">
    <property type="nucleotide sequence ID" value="NZ_ADVG01000001.1"/>
</dbReference>
<sequence length="120" mass="13390">MKPTIDQTTFGSITIEGTAFAHDVMIRQSGQVKKRKKKLSKALYGTSHILSQDEAKYVYEKGTKRLIIGTGQYGNVRLSDEAAEYFQQKQCQVDLLPTPLAIQAWNEANGTVIGLFYVTC</sequence>
<dbReference type="PANTHER" id="PTHR15811:SF5">
    <property type="entry name" value="MTH938 DOMAIN-CONTAINING PROTEIN"/>
    <property type="match status" value="1"/>
</dbReference>
<dbReference type="GO" id="GO:0005737">
    <property type="term" value="C:cytoplasm"/>
    <property type="evidence" value="ECO:0007669"/>
    <property type="project" value="TreeGrafter"/>
</dbReference>
<dbReference type="OrthoDB" id="8234422at2"/>
<evidence type="ECO:0000313" key="2">
    <source>
        <dbReference type="Proteomes" id="UP000004508"/>
    </source>
</evidence>
<evidence type="ECO:0000313" key="1">
    <source>
        <dbReference type="EMBL" id="EFH88396.1"/>
    </source>
</evidence>
<comment type="caution">
    <text evidence="1">The sequence shown here is derived from an EMBL/GenBank/DDBJ whole genome shotgun (WGS) entry which is preliminary data.</text>
</comment>